<dbReference type="Pfam" id="PF00383">
    <property type="entry name" value="dCMP_cyt_deam_1"/>
    <property type="match status" value="1"/>
</dbReference>
<dbReference type="Proteomes" id="UP000265581">
    <property type="component" value="Unassembled WGS sequence"/>
</dbReference>
<dbReference type="OrthoDB" id="9802676at2"/>
<dbReference type="PANTHER" id="PTHR11079">
    <property type="entry name" value="CYTOSINE DEAMINASE FAMILY MEMBER"/>
    <property type="match status" value="1"/>
</dbReference>
<sequence length="141" mass="15243">MNDETLLRRVIELAAAARLQGEAPFASLLARPDGSVIAEDHNTAQSTGDETAHPELKLAMWAARELNADEASEVTMFTSCQPCAMCTGVIDRVGLRRVVFALSSEQLDAIAPQPVRQAVPLDGPYLHDEIREAIGDHYSAS</sequence>
<evidence type="ECO:0000313" key="2">
    <source>
        <dbReference type="EMBL" id="REK71049.1"/>
    </source>
</evidence>
<dbReference type="Gene3D" id="3.40.140.10">
    <property type="entry name" value="Cytidine Deaminase, domain 2"/>
    <property type="match status" value="1"/>
</dbReference>
<dbReference type="CDD" id="cd01285">
    <property type="entry name" value="nucleoside_deaminase"/>
    <property type="match status" value="1"/>
</dbReference>
<accession>A0A371P551</accession>
<gene>
    <name evidence="2" type="ORF">DX116_13425</name>
</gene>
<dbReference type="GO" id="GO:0003824">
    <property type="term" value="F:catalytic activity"/>
    <property type="evidence" value="ECO:0007669"/>
    <property type="project" value="InterPro"/>
</dbReference>
<dbReference type="InterPro" id="IPR002125">
    <property type="entry name" value="CMP_dCMP_dom"/>
</dbReference>
<protein>
    <submittedName>
        <fullName evidence="2">Nucleoside deaminase</fullName>
    </submittedName>
</protein>
<reference evidence="2 3" key="1">
    <citation type="submission" date="2018-08" db="EMBL/GenBank/DDBJ databases">
        <title>Aeromicrobium sp. M2KJ-4, whole genome shotgun sequence.</title>
        <authorList>
            <person name="Tuo L."/>
        </authorList>
    </citation>
    <scope>NUCLEOTIDE SEQUENCE [LARGE SCALE GENOMIC DNA]</scope>
    <source>
        <strain evidence="2 3">M2KJ-4</strain>
    </source>
</reference>
<evidence type="ECO:0000259" key="1">
    <source>
        <dbReference type="PROSITE" id="PS51747"/>
    </source>
</evidence>
<organism evidence="2 3">
    <name type="scientific">Aeromicrobium endophyticum</name>
    <dbReference type="NCBI Taxonomy" id="2292704"/>
    <lineage>
        <taxon>Bacteria</taxon>
        <taxon>Bacillati</taxon>
        <taxon>Actinomycetota</taxon>
        <taxon>Actinomycetes</taxon>
        <taxon>Propionibacteriales</taxon>
        <taxon>Nocardioidaceae</taxon>
        <taxon>Aeromicrobium</taxon>
    </lineage>
</organism>
<dbReference type="InterPro" id="IPR016193">
    <property type="entry name" value="Cytidine_deaminase-like"/>
</dbReference>
<proteinExistence type="predicted"/>
<dbReference type="SUPFAM" id="SSF53927">
    <property type="entry name" value="Cytidine deaminase-like"/>
    <property type="match status" value="1"/>
</dbReference>
<comment type="caution">
    <text evidence="2">The sequence shown here is derived from an EMBL/GenBank/DDBJ whole genome shotgun (WGS) entry which is preliminary data.</text>
</comment>
<dbReference type="AlphaFoldDB" id="A0A371P551"/>
<dbReference type="EMBL" id="QUBR01000002">
    <property type="protein sequence ID" value="REK71049.1"/>
    <property type="molecule type" value="Genomic_DNA"/>
</dbReference>
<dbReference type="PANTHER" id="PTHR11079:SF179">
    <property type="entry name" value="TRNA(ADENINE(34)) DEAMINASE, CHLOROPLASTIC"/>
    <property type="match status" value="1"/>
</dbReference>
<feature type="domain" description="CMP/dCMP-type deaminase" evidence="1">
    <location>
        <begin position="1"/>
        <end position="113"/>
    </location>
</feature>
<name>A0A371P551_9ACTN</name>
<evidence type="ECO:0000313" key="3">
    <source>
        <dbReference type="Proteomes" id="UP000265581"/>
    </source>
</evidence>
<keyword evidence="3" id="KW-1185">Reference proteome</keyword>
<dbReference type="PROSITE" id="PS51747">
    <property type="entry name" value="CYT_DCMP_DEAMINASES_2"/>
    <property type="match status" value="1"/>
</dbReference>